<sequence>MKIDINDLFEIEKKLIKQKVAFHNRADRFATVIYPKLYKRKCDDSLGDPHHLALQAYYREKFPQGILGWKPQITGFITSLDRVKKFELYAFDGFPVIDPEKLLNFKDISEFETFYFRDHEIYKEIILSIDHFVRFGLISLQGKKASKLEGVLWNEARNHLELVTYGLINNFENNTIFQNIHLLAELTIKAVLLHNGIEEKILSNKDIAGHDLKKLIQLLPCADEKQKDSLTKYIIGFPDFAKSRYSAIDKEFLDIVDFALRARSFIGEVIKFTRYYQQNPPRFIIAQK</sequence>
<evidence type="ECO:0008006" key="3">
    <source>
        <dbReference type="Google" id="ProtNLM"/>
    </source>
</evidence>
<proteinExistence type="predicted"/>
<dbReference type="RefSeq" id="WP_092818999.1">
    <property type="nucleotide sequence ID" value="NZ_BAABKJ010000001.1"/>
</dbReference>
<gene>
    <name evidence="1" type="ORF">SAMN05421732_10231</name>
</gene>
<evidence type="ECO:0000313" key="1">
    <source>
        <dbReference type="EMBL" id="SDB94253.1"/>
    </source>
</evidence>
<dbReference type="OrthoDB" id="9877540at2"/>
<dbReference type="EMBL" id="FMYO01000002">
    <property type="protein sequence ID" value="SDB94253.1"/>
    <property type="molecule type" value="Genomic_DNA"/>
</dbReference>
<name>A0A1G6HJD0_9GAMM</name>
<organism evidence="1 2">
    <name type="scientific">Acinetobacter kookii</name>
    <dbReference type="NCBI Taxonomy" id="1226327"/>
    <lineage>
        <taxon>Bacteria</taxon>
        <taxon>Pseudomonadati</taxon>
        <taxon>Pseudomonadota</taxon>
        <taxon>Gammaproteobacteria</taxon>
        <taxon>Moraxellales</taxon>
        <taxon>Moraxellaceae</taxon>
        <taxon>Acinetobacter</taxon>
    </lineage>
</organism>
<reference evidence="2" key="1">
    <citation type="submission" date="2016-09" db="EMBL/GenBank/DDBJ databases">
        <authorList>
            <person name="Varghese N."/>
            <person name="Submissions S."/>
        </authorList>
    </citation>
    <scope>NUCLEOTIDE SEQUENCE [LARGE SCALE GENOMIC DNA]</scope>
    <source>
        <strain evidence="2">ANC 4667</strain>
    </source>
</reference>
<accession>A0A1G6HJD0</accession>
<dbReference type="AlphaFoldDB" id="A0A1G6HJD0"/>
<keyword evidence="2" id="KW-1185">Reference proteome</keyword>
<protein>
    <recommendedName>
        <fullName evidence="3">HEPN domain-containing protein</fullName>
    </recommendedName>
</protein>
<evidence type="ECO:0000313" key="2">
    <source>
        <dbReference type="Proteomes" id="UP000243468"/>
    </source>
</evidence>
<dbReference type="Proteomes" id="UP000243468">
    <property type="component" value="Unassembled WGS sequence"/>
</dbReference>
<dbReference type="STRING" id="1226327.SAMN05421732_10231"/>
<dbReference type="Gene3D" id="1.20.120.330">
    <property type="entry name" value="Nucleotidyltransferases domain 2"/>
    <property type="match status" value="1"/>
</dbReference>